<dbReference type="Gene3D" id="2.170.130.10">
    <property type="entry name" value="TonB-dependent receptor, plug domain"/>
    <property type="match status" value="1"/>
</dbReference>
<accession>A0A0B7IPV3</accession>
<dbReference type="Gene3D" id="2.40.170.20">
    <property type="entry name" value="TonB-dependent receptor, beta-barrel domain"/>
    <property type="match status" value="1"/>
</dbReference>
<evidence type="ECO:0000256" key="10">
    <source>
        <dbReference type="RuleBase" id="RU003357"/>
    </source>
</evidence>
<feature type="chain" id="PRO_5002116901" description="TonB-dependent receptor" evidence="11">
    <location>
        <begin position="20"/>
        <end position="862"/>
    </location>
</feature>
<comment type="similarity">
    <text evidence="9 10">Belongs to the TonB-dependent receptor family.</text>
</comment>
<gene>
    <name evidence="14" type="ORF">CCAND93_640005</name>
</gene>
<evidence type="ECO:0000313" key="15">
    <source>
        <dbReference type="Proteomes" id="UP000038200"/>
    </source>
</evidence>
<evidence type="ECO:0000256" key="2">
    <source>
        <dbReference type="ARBA" id="ARBA00022448"/>
    </source>
</evidence>
<evidence type="ECO:0008006" key="16">
    <source>
        <dbReference type="Google" id="ProtNLM"/>
    </source>
</evidence>
<keyword evidence="7 9" id="KW-0472">Membrane</keyword>
<name>A0A0B7IPV3_9FLAO</name>
<keyword evidence="4 9" id="KW-0812">Transmembrane</keyword>
<dbReference type="Pfam" id="PF00593">
    <property type="entry name" value="TonB_dep_Rec_b-barrel"/>
    <property type="match status" value="1"/>
</dbReference>
<dbReference type="Gene3D" id="2.60.40.1120">
    <property type="entry name" value="Carboxypeptidase-like, regulatory domain"/>
    <property type="match status" value="1"/>
</dbReference>
<reference evidence="14 15" key="1">
    <citation type="submission" date="2015-01" db="EMBL/GenBank/DDBJ databases">
        <authorList>
            <person name="Xiang T."/>
            <person name="Song Y."/>
            <person name="Huang L."/>
            <person name="Wang B."/>
            <person name="Wu P."/>
        </authorList>
    </citation>
    <scope>NUCLEOTIDE SEQUENCE [LARGE SCALE GENOMIC DNA]</scope>
    <source>
        <strain evidence="14 15">CcD93</strain>
    </source>
</reference>
<protein>
    <recommendedName>
        <fullName evidence="16">TonB-dependent receptor</fullName>
    </recommendedName>
</protein>
<dbReference type="InterPro" id="IPR012910">
    <property type="entry name" value="Plug_dom"/>
</dbReference>
<evidence type="ECO:0000256" key="6">
    <source>
        <dbReference type="ARBA" id="ARBA00023077"/>
    </source>
</evidence>
<evidence type="ECO:0000256" key="1">
    <source>
        <dbReference type="ARBA" id="ARBA00004571"/>
    </source>
</evidence>
<evidence type="ECO:0000259" key="12">
    <source>
        <dbReference type="Pfam" id="PF00593"/>
    </source>
</evidence>
<dbReference type="PROSITE" id="PS01156">
    <property type="entry name" value="TONB_DEPENDENT_REC_2"/>
    <property type="match status" value="1"/>
</dbReference>
<dbReference type="EMBL" id="CDOL01000255">
    <property type="protein sequence ID" value="CEN53921.1"/>
    <property type="molecule type" value="Genomic_DNA"/>
</dbReference>
<dbReference type="PANTHER" id="PTHR30069:SF50">
    <property type="entry name" value="TONB-DEPENDENT RECEPTOR HI_1217-RELATED"/>
    <property type="match status" value="1"/>
</dbReference>
<evidence type="ECO:0000256" key="3">
    <source>
        <dbReference type="ARBA" id="ARBA00022452"/>
    </source>
</evidence>
<dbReference type="AlphaFoldDB" id="A0A0B7IPV3"/>
<keyword evidence="2 9" id="KW-0813">Transport</keyword>
<dbReference type="RefSeq" id="WP_042009159.1">
    <property type="nucleotide sequence ID" value="NZ_CDOL01000255.1"/>
</dbReference>
<evidence type="ECO:0000256" key="7">
    <source>
        <dbReference type="ARBA" id="ARBA00023136"/>
    </source>
</evidence>
<keyword evidence="5 11" id="KW-0732">Signal</keyword>
<feature type="domain" description="TonB-dependent receptor plug" evidence="13">
    <location>
        <begin position="119"/>
        <end position="228"/>
    </location>
</feature>
<evidence type="ECO:0000256" key="4">
    <source>
        <dbReference type="ARBA" id="ARBA00022692"/>
    </source>
</evidence>
<dbReference type="InterPro" id="IPR037066">
    <property type="entry name" value="Plug_dom_sf"/>
</dbReference>
<dbReference type="InterPro" id="IPR008969">
    <property type="entry name" value="CarboxyPept-like_regulatory"/>
</dbReference>
<keyword evidence="8 9" id="KW-0998">Cell outer membrane</keyword>
<comment type="subcellular location">
    <subcellularLocation>
        <location evidence="1 9">Cell outer membrane</location>
        <topology evidence="1 9">Multi-pass membrane protein</topology>
    </subcellularLocation>
</comment>
<evidence type="ECO:0000313" key="14">
    <source>
        <dbReference type="EMBL" id="CEN53921.1"/>
    </source>
</evidence>
<dbReference type="PANTHER" id="PTHR30069">
    <property type="entry name" value="TONB-DEPENDENT OUTER MEMBRANE RECEPTOR"/>
    <property type="match status" value="1"/>
</dbReference>
<dbReference type="PROSITE" id="PS52016">
    <property type="entry name" value="TONB_DEPENDENT_REC_3"/>
    <property type="match status" value="1"/>
</dbReference>
<dbReference type="SUPFAM" id="SSF49464">
    <property type="entry name" value="Carboxypeptidase regulatory domain-like"/>
    <property type="match status" value="1"/>
</dbReference>
<evidence type="ECO:0000256" key="11">
    <source>
        <dbReference type="SAM" id="SignalP"/>
    </source>
</evidence>
<evidence type="ECO:0000259" key="13">
    <source>
        <dbReference type="Pfam" id="PF07715"/>
    </source>
</evidence>
<dbReference type="Pfam" id="PF07715">
    <property type="entry name" value="Plug"/>
    <property type="match status" value="1"/>
</dbReference>
<dbReference type="InterPro" id="IPR000531">
    <property type="entry name" value="Beta-barrel_TonB"/>
</dbReference>
<dbReference type="SUPFAM" id="SSF56935">
    <property type="entry name" value="Porins"/>
    <property type="match status" value="1"/>
</dbReference>
<sequence>MKNWFLNLALILCATMTYAQGIVAGKVIDGEFNAPLLGANVLIQGTTKGVFTDADGKFSLQVDSDSGVLEISYLGFVTRQVPFKLISGKANINVTLQSDAESLGEVVVTGGTIIDVVKDRQTPIAVSTIPAVVIQEKVGNQEFPEIMKHTPSVQVAGQAGGYGDARVNVRGFTQDNTAYLLNGQPINGMEDGKVYWSNWSGLSDIANAVQIQRGLGSSKLAISSVGGTVNIVTKATDKKEGGLIRGTIANGNYVKSTVGYSTGLTEKGFGASILFSHWQGDGYNHGTKGQGQTYFISLGWKINDNHSLNLLATGAPQWHDQNYTKAISSYLKYGLKYNNNWGYRDGQYYSTRRNFYHKPVFNLNWDWNISDRSSLSTVLYASIGRGGGTGPLGSTLTNSDTGLIDFAEIQKRDAGKETATYGNKGLAMRASYNNHFWYGGVANFQHNLSDKFTLNLGTDIRRYEGDHFRAVTDLFGFTNYEDSTRGRFYGKNVVNKAHTTNPWKAMTQKVEESQRIAWDYSETITYGGLFGQAEYKTEHISAYVQGSISRQQHTRTDRYQYASGNQEASKVYNNGFNVKGGVNWKINLQHNVFANVGYYSRQPYHDNVYLNYKNDVNPLAQNEKIFGIEAGYQFNSDIFDANLNLYRTSWKDRVTAKSTTDATTNLTTYTTNSGLGQLHQGVELDFRIKPSQLIQFNGFVSYGNWEYQDNSLTKTYDDDLQLINEKVEDVKGGKVGDSPQFQVGMGFVLNPIDRLKFDVDWKYNDNLYADIVLKDNLKLPSYNLFDAGISYRLPLVKDQSIAFRFNVNNLFDTTYIAEVSSDRGKIYRVDGKTKETYQGLDVRNLVRFGFGRTWNFGITYRF</sequence>
<feature type="signal peptide" evidence="11">
    <location>
        <begin position="1"/>
        <end position="19"/>
    </location>
</feature>
<dbReference type="InterPro" id="IPR039426">
    <property type="entry name" value="TonB-dep_rcpt-like"/>
</dbReference>
<dbReference type="Proteomes" id="UP000038200">
    <property type="component" value="Unassembled WGS sequence"/>
</dbReference>
<evidence type="ECO:0000256" key="9">
    <source>
        <dbReference type="PROSITE-ProRule" id="PRU01360"/>
    </source>
</evidence>
<evidence type="ECO:0000256" key="5">
    <source>
        <dbReference type="ARBA" id="ARBA00022729"/>
    </source>
</evidence>
<dbReference type="GO" id="GO:0044718">
    <property type="term" value="P:siderophore transmembrane transport"/>
    <property type="evidence" value="ECO:0007669"/>
    <property type="project" value="TreeGrafter"/>
</dbReference>
<organism evidence="14 15">
    <name type="scientific">Capnocytophaga canis</name>
    <dbReference type="NCBI Taxonomy" id="1848903"/>
    <lineage>
        <taxon>Bacteria</taxon>
        <taxon>Pseudomonadati</taxon>
        <taxon>Bacteroidota</taxon>
        <taxon>Flavobacteriia</taxon>
        <taxon>Flavobacteriales</taxon>
        <taxon>Flavobacteriaceae</taxon>
        <taxon>Capnocytophaga</taxon>
    </lineage>
</organism>
<feature type="domain" description="TonB-dependent receptor-like beta-barrel" evidence="12">
    <location>
        <begin position="300"/>
        <end position="810"/>
    </location>
</feature>
<dbReference type="InterPro" id="IPR010917">
    <property type="entry name" value="TonB_rcpt_CS"/>
</dbReference>
<keyword evidence="3 9" id="KW-1134">Transmembrane beta strand</keyword>
<dbReference type="Pfam" id="PF13715">
    <property type="entry name" value="CarbopepD_reg_2"/>
    <property type="match status" value="1"/>
</dbReference>
<proteinExistence type="inferred from homology"/>
<dbReference type="GO" id="GO:0009279">
    <property type="term" value="C:cell outer membrane"/>
    <property type="evidence" value="ECO:0007669"/>
    <property type="project" value="UniProtKB-SubCell"/>
</dbReference>
<dbReference type="InterPro" id="IPR036942">
    <property type="entry name" value="Beta-barrel_TonB_sf"/>
</dbReference>
<keyword evidence="6 10" id="KW-0798">TonB box</keyword>
<dbReference type="GO" id="GO:0015344">
    <property type="term" value="F:siderophore uptake transmembrane transporter activity"/>
    <property type="evidence" value="ECO:0007669"/>
    <property type="project" value="TreeGrafter"/>
</dbReference>
<evidence type="ECO:0000256" key="8">
    <source>
        <dbReference type="ARBA" id="ARBA00023237"/>
    </source>
</evidence>
<dbReference type="OrthoDB" id="9761152at2"/>